<proteinExistence type="predicted"/>
<dbReference type="AlphaFoldDB" id="A0AAD4N6U1"/>
<name>A0AAD4N6U1_9BILA</name>
<gene>
    <name evidence="2" type="ORF">DdX_06017</name>
</gene>
<evidence type="ECO:0000313" key="3">
    <source>
        <dbReference type="Proteomes" id="UP001201812"/>
    </source>
</evidence>
<sequence length="131" mass="14633">MATGQQRASCFTTNVSTQSYFPYDENNATQILKQCTSIGSDFYEEEYDPTCCFGKLNIMTWLQIISLVNLLLDGGCTFLSIGHVTCYIFAASTAISLLSLCSVISGVQEERKLMIKFPALWAVCYIKFALY</sequence>
<evidence type="ECO:0000256" key="1">
    <source>
        <dbReference type="SAM" id="Phobius"/>
    </source>
</evidence>
<comment type="caution">
    <text evidence="2">The sequence shown here is derived from an EMBL/GenBank/DDBJ whole genome shotgun (WGS) entry which is preliminary data.</text>
</comment>
<keyword evidence="1" id="KW-1133">Transmembrane helix</keyword>
<protein>
    <submittedName>
        <fullName evidence="2">Uncharacterized protein</fullName>
    </submittedName>
</protein>
<keyword evidence="3" id="KW-1185">Reference proteome</keyword>
<evidence type="ECO:0000313" key="2">
    <source>
        <dbReference type="EMBL" id="KAI1718904.1"/>
    </source>
</evidence>
<organism evidence="2 3">
    <name type="scientific">Ditylenchus destructor</name>
    <dbReference type="NCBI Taxonomy" id="166010"/>
    <lineage>
        <taxon>Eukaryota</taxon>
        <taxon>Metazoa</taxon>
        <taxon>Ecdysozoa</taxon>
        <taxon>Nematoda</taxon>
        <taxon>Chromadorea</taxon>
        <taxon>Rhabditida</taxon>
        <taxon>Tylenchina</taxon>
        <taxon>Tylenchomorpha</taxon>
        <taxon>Sphaerularioidea</taxon>
        <taxon>Anguinidae</taxon>
        <taxon>Anguininae</taxon>
        <taxon>Ditylenchus</taxon>
    </lineage>
</organism>
<feature type="transmembrane region" description="Helical" evidence="1">
    <location>
        <begin position="87"/>
        <end position="107"/>
    </location>
</feature>
<dbReference type="EMBL" id="JAKKPZ010000007">
    <property type="protein sequence ID" value="KAI1718904.1"/>
    <property type="molecule type" value="Genomic_DNA"/>
</dbReference>
<accession>A0AAD4N6U1</accession>
<keyword evidence="1" id="KW-0812">Transmembrane</keyword>
<reference evidence="2" key="1">
    <citation type="submission" date="2022-01" db="EMBL/GenBank/DDBJ databases">
        <title>Genome Sequence Resource for Two Populations of Ditylenchus destructor, the Migratory Endoparasitic Phytonematode.</title>
        <authorList>
            <person name="Zhang H."/>
            <person name="Lin R."/>
            <person name="Xie B."/>
        </authorList>
    </citation>
    <scope>NUCLEOTIDE SEQUENCE</scope>
    <source>
        <strain evidence="2">BazhouSP</strain>
    </source>
</reference>
<keyword evidence="1" id="KW-0472">Membrane</keyword>
<feature type="transmembrane region" description="Helical" evidence="1">
    <location>
        <begin position="61"/>
        <end position="81"/>
    </location>
</feature>
<dbReference type="Proteomes" id="UP001201812">
    <property type="component" value="Unassembled WGS sequence"/>
</dbReference>